<dbReference type="SUPFAM" id="SSF52833">
    <property type="entry name" value="Thioredoxin-like"/>
    <property type="match status" value="1"/>
</dbReference>
<proteinExistence type="evidence at transcript level"/>
<comment type="subunit">
    <text evidence="1">Homodimer.</text>
</comment>
<sequence>MVILYSIDLSPPCRAVLMAARVINLNLDVHETNLLKNEHKTEQFLKLNPQHTVPTIYDDGFVLWDSHAIIRYLVSKYAKDDSLYPKDLQKRAIIDQRLHFEGEMLFIRLRNIVRPIFYSQAKNFNETQVNLAHEACEILDKFLEGKKWLPGDNFTPADISCVSTVSCYPAFLSLDKYKHIVAWLKKCENEIPGYAETNAPGQTKFIQAIKSLTQS</sequence>
<keyword evidence="4" id="KW-0808">Transferase</keyword>
<dbReference type="InterPro" id="IPR004045">
    <property type="entry name" value="Glutathione_S-Trfase_N"/>
</dbReference>
<dbReference type="PANTHER" id="PTHR43969">
    <property type="entry name" value="GLUTATHIONE S TRANSFERASE D10, ISOFORM A-RELATED"/>
    <property type="match status" value="1"/>
</dbReference>
<accession>A0A0A7KLF5</accession>
<dbReference type="SFLD" id="SFLDG01153">
    <property type="entry name" value="Main.4:_Theta-like"/>
    <property type="match status" value="1"/>
</dbReference>
<dbReference type="EC" id="2.5.1.18" evidence="4"/>
<dbReference type="CDD" id="cd03045">
    <property type="entry name" value="GST_N_Delta_Epsilon"/>
    <property type="match status" value="1"/>
</dbReference>
<dbReference type="PANTHER" id="PTHR43969:SF8">
    <property type="entry name" value="GLUTATHIONE S TRANSFERASE E13, ISOFORM A-RELATED"/>
    <property type="match status" value="1"/>
</dbReference>
<dbReference type="FunFam" id="3.40.30.10:FF:000034">
    <property type="entry name" value="glutathione S-transferase 1"/>
    <property type="match status" value="1"/>
</dbReference>
<protein>
    <submittedName>
        <fullName evidence="4">Glutathione S-transferase epsilon 7</fullName>
        <ecNumber evidence="4">2.5.1.18</ecNumber>
    </submittedName>
</protein>
<reference evidence="4" key="1">
    <citation type="submission" date="2014-08" db="EMBL/GenBank/DDBJ databases">
        <title>Glutathione S-transferase genes in the rice leaf folder, Cnaphalocrocis medinalis.</title>
        <authorList>
            <person name="Liu S."/>
        </authorList>
    </citation>
    <scope>NUCLEOTIDE SEQUENCE</scope>
    <source>
        <strain evidence="4">HF</strain>
    </source>
</reference>
<dbReference type="CDD" id="cd03177">
    <property type="entry name" value="GST_C_Delta_Epsilon"/>
    <property type="match status" value="1"/>
</dbReference>
<dbReference type="SUPFAM" id="SSF47616">
    <property type="entry name" value="GST C-terminal domain-like"/>
    <property type="match status" value="1"/>
</dbReference>
<dbReference type="GO" id="GO:0006749">
    <property type="term" value="P:glutathione metabolic process"/>
    <property type="evidence" value="ECO:0007669"/>
    <property type="project" value="TreeGrafter"/>
</dbReference>
<evidence type="ECO:0000313" key="4">
    <source>
        <dbReference type="EMBL" id="AIZ46900.1"/>
    </source>
</evidence>
<dbReference type="Pfam" id="PF00043">
    <property type="entry name" value="GST_C"/>
    <property type="match status" value="1"/>
</dbReference>
<dbReference type="InterPro" id="IPR004046">
    <property type="entry name" value="GST_C"/>
</dbReference>
<dbReference type="EMBL" id="KM433688">
    <property type="protein sequence ID" value="AIZ46900.1"/>
    <property type="molecule type" value="mRNA"/>
</dbReference>
<dbReference type="InterPro" id="IPR036282">
    <property type="entry name" value="Glutathione-S-Trfase_C_sf"/>
</dbReference>
<feature type="domain" description="GST N-terminal" evidence="2">
    <location>
        <begin position="1"/>
        <end position="81"/>
    </location>
</feature>
<dbReference type="PROSITE" id="PS50404">
    <property type="entry name" value="GST_NTER"/>
    <property type="match status" value="1"/>
</dbReference>
<dbReference type="FunFam" id="1.20.1050.10:FF:000007">
    <property type="entry name" value="Glutathione S-transferase 1-1"/>
    <property type="match status" value="1"/>
</dbReference>
<dbReference type="SFLD" id="SFLDS00019">
    <property type="entry name" value="Glutathione_Transferase_(cytos"/>
    <property type="match status" value="1"/>
</dbReference>
<dbReference type="Gene3D" id="1.20.1050.10">
    <property type="match status" value="1"/>
</dbReference>
<dbReference type="Gene3D" id="3.40.30.10">
    <property type="entry name" value="Glutaredoxin"/>
    <property type="match status" value="1"/>
</dbReference>
<evidence type="ECO:0000259" key="3">
    <source>
        <dbReference type="PROSITE" id="PS50405"/>
    </source>
</evidence>
<dbReference type="InterPro" id="IPR036249">
    <property type="entry name" value="Thioredoxin-like_sf"/>
</dbReference>
<dbReference type="InterPro" id="IPR040079">
    <property type="entry name" value="Glutathione_S-Trfase"/>
</dbReference>
<dbReference type="AlphaFoldDB" id="A0A0A7KLF5"/>
<evidence type="ECO:0000256" key="1">
    <source>
        <dbReference type="ARBA" id="ARBA00011738"/>
    </source>
</evidence>
<dbReference type="Pfam" id="PF13417">
    <property type="entry name" value="GST_N_3"/>
    <property type="match status" value="1"/>
</dbReference>
<feature type="domain" description="GST C-terminal" evidence="3">
    <location>
        <begin position="87"/>
        <end position="212"/>
    </location>
</feature>
<dbReference type="GO" id="GO:0004364">
    <property type="term" value="F:glutathione transferase activity"/>
    <property type="evidence" value="ECO:0007669"/>
    <property type="project" value="UniProtKB-EC"/>
</dbReference>
<dbReference type="InterPro" id="IPR010987">
    <property type="entry name" value="Glutathione-S-Trfase_C-like"/>
</dbReference>
<organism evidence="4">
    <name type="scientific">Cnaphalocrocis medinalis</name>
    <name type="common">Rice leaffolder moth</name>
    <dbReference type="NCBI Taxonomy" id="437488"/>
    <lineage>
        <taxon>Eukaryota</taxon>
        <taxon>Metazoa</taxon>
        <taxon>Ecdysozoa</taxon>
        <taxon>Arthropoda</taxon>
        <taxon>Hexapoda</taxon>
        <taxon>Insecta</taxon>
        <taxon>Pterygota</taxon>
        <taxon>Neoptera</taxon>
        <taxon>Endopterygota</taxon>
        <taxon>Lepidoptera</taxon>
        <taxon>Glossata</taxon>
        <taxon>Ditrysia</taxon>
        <taxon>Pyraloidea</taxon>
        <taxon>Crambidae</taxon>
        <taxon>Pyraustinae</taxon>
        <taxon>Cnaphalocrocis</taxon>
    </lineage>
</organism>
<dbReference type="PROSITE" id="PS50405">
    <property type="entry name" value="GST_CTER"/>
    <property type="match status" value="1"/>
</dbReference>
<dbReference type="SFLD" id="SFLDG00358">
    <property type="entry name" value="Main_(cytGST)"/>
    <property type="match status" value="1"/>
</dbReference>
<name>A0A0A7KLF5_CNAME</name>
<evidence type="ECO:0000259" key="2">
    <source>
        <dbReference type="PROSITE" id="PS50404"/>
    </source>
</evidence>